<reference evidence="1" key="1">
    <citation type="journal article" date="2015" name="Nature">
        <title>Complex archaea that bridge the gap between prokaryotes and eukaryotes.</title>
        <authorList>
            <person name="Spang A."/>
            <person name="Saw J.H."/>
            <person name="Jorgensen S.L."/>
            <person name="Zaremba-Niedzwiedzka K."/>
            <person name="Martijn J."/>
            <person name="Lind A.E."/>
            <person name="van Eijk R."/>
            <person name="Schleper C."/>
            <person name="Guy L."/>
            <person name="Ettema T.J."/>
        </authorList>
    </citation>
    <scope>NUCLEOTIDE SEQUENCE</scope>
</reference>
<proteinExistence type="predicted"/>
<name>A0A0F9WTJ5_9ZZZZ</name>
<organism evidence="1">
    <name type="scientific">marine sediment metagenome</name>
    <dbReference type="NCBI Taxonomy" id="412755"/>
    <lineage>
        <taxon>unclassified sequences</taxon>
        <taxon>metagenomes</taxon>
        <taxon>ecological metagenomes</taxon>
    </lineage>
</organism>
<accession>A0A0F9WTJ5</accession>
<comment type="caution">
    <text evidence="1">The sequence shown here is derived from an EMBL/GenBank/DDBJ whole genome shotgun (WGS) entry which is preliminary data.</text>
</comment>
<gene>
    <name evidence="1" type="ORF">LCGC14_0237530</name>
</gene>
<sequence length="250" mass="27234">MSEPTYFVTEAVIRNLKKQAERRFKGVRSAHMSEAVAAALGFRTHAALRSSLAGRKTTEATKPSNRRAIERLRQLGYNPSEDLRLLPELDRSYSPFSTFPLNSNRGVRWCGWRNLMIAAINAGMEQGLFGLSPGEDWWPGADPQNNGGAGGQYRFTFDGDLPAVVSVSAVAGDELSIHVLLAPRNDQVEAHLSSGLEDGAAFAHGWLERRLGAWLMDGGEAYSCKRALQARLAAVDVNPLGYADQGSFIG</sequence>
<evidence type="ECO:0000313" key="1">
    <source>
        <dbReference type="EMBL" id="KKN89621.1"/>
    </source>
</evidence>
<protein>
    <submittedName>
        <fullName evidence="1">Uncharacterized protein</fullName>
    </submittedName>
</protein>
<dbReference type="AlphaFoldDB" id="A0A0F9WTJ5"/>
<dbReference type="EMBL" id="LAZR01000117">
    <property type="protein sequence ID" value="KKN89621.1"/>
    <property type="molecule type" value="Genomic_DNA"/>
</dbReference>